<accession>A0A0C3D8I1</accession>
<dbReference type="OrthoDB" id="2686081at2759"/>
<evidence type="ECO:0000313" key="2">
    <source>
        <dbReference type="Proteomes" id="UP000053989"/>
    </source>
</evidence>
<proteinExistence type="predicted"/>
<organism evidence="1 2">
    <name type="scientific">Scleroderma citrinum Foug A</name>
    <dbReference type="NCBI Taxonomy" id="1036808"/>
    <lineage>
        <taxon>Eukaryota</taxon>
        <taxon>Fungi</taxon>
        <taxon>Dikarya</taxon>
        <taxon>Basidiomycota</taxon>
        <taxon>Agaricomycotina</taxon>
        <taxon>Agaricomycetes</taxon>
        <taxon>Agaricomycetidae</taxon>
        <taxon>Boletales</taxon>
        <taxon>Sclerodermatineae</taxon>
        <taxon>Sclerodermataceae</taxon>
        <taxon>Scleroderma</taxon>
    </lineage>
</organism>
<dbReference type="AlphaFoldDB" id="A0A0C3D8I1"/>
<reference evidence="2" key="2">
    <citation type="submission" date="2015-01" db="EMBL/GenBank/DDBJ databases">
        <title>Evolutionary Origins and Diversification of the Mycorrhizal Mutualists.</title>
        <authorList>
            <consortium name="DOE Joint Genome Institute"/>
            <consortium name="Mycorrhizal Genomics Consortium"/>
            <person name="Kohler A."/>
            <person name="Kuo A."/>
            <person name="Nagy L.G."/>
            <person name="Floudas D."/>
            <person name="Copeland A."/>
            <person name="Barry K.W."/>
            <person name="Cichocki N."/>
            <person name="Veneault-Fourrey C."/>
            <person name="LaButti K."/>
            <person name="Lindquist E.A."/>
            <person name="Lipzen A."/>
            <person name="Lundell T."/>
            <person name="Morin E."/>
            <person name="Murat C."/>
            <person name="Riley R."/>
            <person name="Ohm R."/>
            <person name="Sun H."/>
            <person name="Tunlid A."/>
            <person name="Henrissat B."/>
            <person name="Grigoriev I.V."/>
            <person name="Hibbett D.S."/>
            <person name="Martin F."/>
        </authorList>
    </citation>
    <scope>NUCLEOTIDE SEQUENCE [LARGE SCALE GENOMIC DNA]</scope>
    <source>
        <strain evidence="2">Foug A</strain>
    </source>
</reference>
<gene>
    <name evidence="1" type="ORF">SCLCIDRAFT_140532</name>
</gene>
<reference evidence="1 2" key="1">
    <citation type="submission" date="2014-04" db="EMBL/GenBank/DDBJ databases">
        <authorList>
            <consortium name="DOE Joint Genome Institute"/>
            <person name="Kuo A."/>
            <person name="Kohler A."/>
            <person name="Nagy L.G."/>
            <person name="Floudas D."/>
            <person name="Copeland A."/>
            <person name="Barry K.W."/>
            <person name="Cichocki N."/>
            <person name="Veneault-Fourrey C."/>
            <person name="LaButti K."/>
            <person name="Lindquist E.A."/>
            <person name="Lipzen A."/>
            <person name="Lundell T."/>
            <person name="Morin E."/>
            <person name="Murat C."/>
            <person name="Sun H."/>
            <person name="Tunlid A."/>
            <person name="Henrissat B."/>
            <person name="Grigoriev I.V."/>
            <person name="Hibbett D.S."/>
            <person name="Martin F."/>
            <person name="Nordberg H.P."/>
            <person name="Cantor M.N."/>
            <person name="Hua S.X."/>
        </authorList>
    </citation>
    <scope>NUCLEOTIDE SEQUENCE [LARGE SCALE GENOMIC DNA]</scope>
    <source>
        <strain evidence="1 2">Foug A</strain>
    </source>
</reference>
<dbReference type="Proteomes" id="UP000053989">
    <property type="component" value="Unassembled WGS sequence"/>
</dbReference>
<feature type="non-terminal residue" evidence="1">
    <location>
        <position position="1"/>
    </location>
</feature>
<evidence type="ECO:0000313" key="1">
    <source>
        <dbReference type="EMBL" id="KIM52699.1"/>
    </source>
</evidence>
<dbReference type="HOGENOM" id="CLU_103464_1_0_1"/>
<dbReference type="EMBL" id="KN822202">
    <property type="protein sequence ID" value="KIM52699.1"/>
    <property type="molecule type" value="Genomic_DNA"/>
</dbReference>
<protein>
    <submittedName>
        <fullName evidence="1">Uncharacterized protein</fullName>
    </submittedName>
</protein>
<sequence>DPVHPSSVPVLSPSLIHHATVPLPTSPLFLEATQSADALDETDLPRWEKEPPYAYAEPDSTTEEETFTCHLVDVMLGWRVRLLNEAKAQRRRRFGNGDHKIIFDELVYDIKEQMVRWMTIYDSIGDGTSRGHNSRMAVCWLQWQAWNIYGSTQEALELEKGGNPYNDSS</sequence>
<keyword evidence="2" id="KW-1185">Reference proteome</keyword>
<dbReference type="InParanoid" id="A0A0C3D8I1"/>
<name>A0A0C3D8I1_9AGAM</name>